<name>A0A915J3C0_ROMCU</name>
<accession>A0A915J3C0</accession>
<keyword evidence="1" id="KW-1185">Reference proteome</keyword>
<organism evidence="1 2">
    <name type="scientific">Romanomermis culicivorax</name>
    <name type="common">Nematode worm</name>
    <dbReference type="NCBI Taxonomy" id="13658"/>
    <lineage>
        <taxon>Eukaryota</taxon>
        <taxon>Metazoa</taxon>
        <taxon>Ecdysozoa</taxon>
        <taxon>Nematoda</taxon>
        <taxon>Enoplea</taxon>
        <taxon>Dorylaimia</taxon>
        <taxon>Mermithida</taxon>
        <taxon>Mermithoidea</taxon>
        <taxon>Mermithidae</taxon>
        <taxon>Romanomermis</taxon>
    </lineage>
</organism>
<dbReference type="Proteomes" id="UP000887565">
    <property type="component" value="Unplaced"/>
</dbReference>
<sequence length="56" mass="6476">MTNALMEALGLHAAPLKTGLFADYYHTMLGNLSKLENRRYTYHTYTLFPVNQLGKW</sequence>
<proteinExistence type="predicted"/>
<evidence type="ECO:0000313" key="1">
    <source>
        <dbReference type="Proteomes" id="UP000887565"/>
    </source>
</evidence>
<reference evidence="2" key="1">
    <citation type="submission" date="2022-11" db="UniProtKB">
        <authorList>
            <consortium name="WormBaseParasite"/>
        </authorList>
    </citation>
    <scope>IDENTIFICATION</scope>
</reference>
<evidence type="ECO:0000313" key="2">
    <source>
        <dbReference type="WBParaSite" id="nRc.2.0.1.t20353-RA"/>
    </source>
</evidence>
<dbReference type="WBParaSite" id="nRc.2.0.1.t20353-RA">
    <property type="protein sequence ID" value="nRc.2.0.1.t20353-RA"/>
    <property type="gene ID" value="nRc.2.0.1.g20353"/>
</dbReference>
<protein>
    <submittedName>
        <fullName evidence="2">Uncharacterized protein</fullName>
    </submittedName>
</protein>
<dbReference type="AlphaFoldDB" id="A0A915J3C0"/>